<dbReference type="PRINTS" id="PR00111">
    <property type="entry name" value="ABHYDROLASE"/>
</dbReference>
<keyword evidence="3" id="KW-1185">Reference proteome</keyword>
<dbReference type="InterPro" id="IPR029058">
    <property type="entry name" value="AB_hydrolase_fold"/>
</dbReference>
<reference evidence="2 3" key="1">
    <citation type="submission" date="2019-07" db="EMBL/GenBank/DDBJ databases">
        <title>Rufibacter sp. nov., isolated from lake sediment.</title>
        <authorList>
            <person name="Qu J.-H."/>
        </authorList>
    </citation>
    <scope>NUCLEOTIDE SEQUENCE [LARGE SCALE GENOMIC DNA]</scope>
    <source>
        <strain evidence="2 3">NBS58-1</strain>
    </source>
</reference>
<dbReference type="PANTHER" id="PTHR43194">
    <property type="entry name" value="HYDROLASE ALPHA/BETA FOLD FAMILY"/>
    <property type="match status" value="1"/>
</dbReference>
<dbReference type="GO" id="GO:0016787">
    <property type="term" value="F:hydrolase activity"/>
    <property type="evidence" value="ECO:0007669"/>
    <property type="project" value="UniProtKB-KW"/>
</dbReference>
<feature type="domain" description="AB hydrolase-1" evidence="1">
    <location>
        <begin position="36"/>
        <end position="274"/>
    </location>
</feature>
<protein>
    <submittedName>
        <fullName evidence="2">Alpha/beta fold hydrolase</fullName>
    </submittedName>
</protein>
<evidence type="ECO:0000313" key="2">
    <source>
        <dbReference type="EMBL" id="KAA3438121.1"/>
    </source>
</evidence>
<dbReference type="OrthoDB" id="9799612at2"/>
<dbReference type="PRINTS" id="PR00412">
    <property type="entry name" value="EPOXHYDRLASE"/>
</dbReference>
<dbReference type="Pfam" id="PF00561">
    <property type="entry name" value="Abhydrolase_1"/>
    <property type="match status" value="1"/>
</dbReference>
<proteinExistence type="predicted"/>
<dbReference type="InterPro" id="IPR000073">
    <property type="entry name" value="AB_hydrolase_1"/>
</dbReference>
<evidence type="ECO:0000313" key="3">
    <source>
        <dbReference type="Proteomes" id="UP000324133"/>
    </source>
</evidence>
<dbReference type="PANTHER" id="PTHR43194:SF2">
    <property type="entry name" value="PEROXISOMAL MEMBRANE PROTEIN LPX1"/>
    <property type="match status" value="1"/>
</dbReference>
<dbReference type="Proteomes" id="UP000324133">
    <property type="component" value="Unassembled WGS sequence"/>
</dbReference>
<keyword evidence="2" id="KW-0378">Hydrolase</keyword>
<name>A0A5B6TDY9_9BACT</name>
<organism evidence="2 3">
    <name type="scientific">Rufibacter hautae</name>
    <dbReference type="NCBI Taxonomy" id="2595005"/>
    <lineage>
        <taxon>Bacteria</taxon>
        <taxon>Pseudomonadati</taxon>
        <taxon>Bacteroidota</taxon>
        <taxon>Cytophagia</taxon>
        <taxon>Cytophagales</taxon>
        <taxon>Hymenobacteraceae</taxon>
        <taxon>Rufibacter</taxon>
    </lineage>
</organism>
<gene>
    <name evidence="2" type="ORF">FOA19_12695</name>
</gene>
<dbReference type="EMBL" id="VKKY01000002">
    <property type="protein sequence ID" value="KAA3438121.1"/>
    <property type="molecule type" value="Genomic_DNA"/>
</dbReference>
<comment type="caution">
    <text evidence="2">The sequence shown here is derived from an EMBL/GenBank/DDBJ whole genome shotgun (WGS) entry which is preliminary data.</text>
</comment>
<accession>A0A5B6TDY9</accession>
<dbReference type="AlphaFoldDB" id="A0A5B6TDY9"/>
<dbReference type="SUPFAM" id="SSF53474">
    <property type="entry name" value="alpha/beta-Hydrolases"/>
    <property type="match status" value="1"/>
</dbReference>
<evidence type="ECO:0000259" key="1">
    <source>
        <dbReference type="Pfam" id="PF00561"/>
    </source>
</evidence>
<sequence length="291" mass="33749">MQDQSWLDRNAYPFKQHYLAVPGGQLQYVDEGQGAPILFVHGTPTWSFLWRNQITALSRNYRCIAVDHLGFGLSEKPQNFSYSLEDHRDNLARLVDHLRLENVTLVVHDFGGPIGLGWAVQQPEKVAKVVVLNSWMWPLTEVKPMMQASKLFSSRVGKFLYVNLNFSVKFLLQQAFYQKEKLTREVHHQYLSPFRERKDRVSTWYFAKALAGETPYFTRLYNKRHVLEGKPVLVLWGTKDKLIPASFLENWQETLPGLTVMELETGHFLQEEAPEEVTKAIQAFLEQPVLQ</sequence>
<dbReference type="InterPro" id="IPR050228">
    <property type="entry name" value="Carboxylesterase_BioH"/>
</dbReference>
<dbReference type="InterPro" id="IPR000639">
    <property type="entry name" value="Epox_hydrolase-like"/>
</dbReference>
<dbReference type="Gene3D" id="3.40.50.1820">
    <property type="entry name" value="alpha/beta hydrolase"/>
    <property type="match status" value="1"/>
</dbReference>